<keyword evidence="3" id="KW-1185">Reference proteome</keyword>
<evidence type="ECO:0000259" key="1">
    <source>
        <dbReference type="SMART" id="SM00579"/>
    </source>
</evidence>
<reference evidence="2 3" key="1">
    <citation type="submission" date="2019-09" db="EMBL/GenBank/DDBJ databases">
        <title>A chromosome-level genome assembly of the Chinese tupelo Nyssa sinensis.</title>
        <authorList>
            <person name="Yang X."/>
            <person name="Kang M."/>
            <person name="Yang Y."/>
            <person name="Xiong H."/>
            <person name="Wang M."/>
            <person name="Zhang Z."/>
            <person name="Wang Z."/>
            <person name="Wu H."/>
            <person name="Ma T."/>
            <person name="Liu J."/>
            <person name="Xi Z."/>
        </authorList>
    </citation>
    <scope>NUCLEOTIDE SEQUENCE [LARGE SCALE GENOMIC DNA]</scope>
    <source>
        <strain evidence="2">J267</strain>
        <tissue evidence="2">Leaf</tissue>
    </source>
</reference>
<feature type="domain" description="FBD" evidence="1">
    <location>
        <begin position="116"/>
        <end position="188"/>
    </location>
</feature>
<accession>A0A5J5AE71</accession>
<proteinExistence type="predicted"/>
<gene>
    <name evidence="2" type="ORF">F0562_033918</name>
</gene>
<sequence>MTEVSLKLHKFFDIEISNLDELMGCMPRVEKLYMNNWTLKILAAGGIPKRLATPANLVKFLGLHFINFDDVAQISCALCLIRSFLNLQELELYAYAHDDAEMEPVLNFSGKQDCADCTLDQLRKVKIEGIEGSSAELEFIKHLLACSPLLELMLVRSEHYIDKDAELRICKELMRFSRASPKAEIVYCN</sequence>
<dbReference type="Proteomes" id="UP000325577">
    <property type="component" value="Linkage Group LG20"/>
</dbReference>
<dbReference type="EMBL" id="CM018044">
    <property type="protein sequence ID" value="KAA8529283.1"/>
    <property type="molecule type" value="Genomic_DNA"/>
</dbReference>
<name>A0A5J5AE71_9ASTE</name>
<protein>
    <recommendedName>
        <fullName evidence="1">FBD domain-containing protein</fullName>
    </recommendedName>
</protein>
<dbReference type="SMART" id="SM00579">
    <property type="entry name" value="FBD"/>
    <property type="match status" value="1"/>
</dbReference>
<organism evidence="2 3">
    <name type="scientific">Nyssa sinensis</name>
    <dbReference type="NCBI Taxonomy" id="561372"/>
    <lineage>
        <taxon>Eukaryota</taxon>
        <taxon>Viridiplantae</taxon>
        <taxon>Streptophyta</taxon>
        <taxon>Embryophyta</taxon>
        <taxon>Tracheophyta</taxon>
        <taxon>Spermatophyta</taxon>
        <taxon>Magnoliopsida</taxon>
        <taxon>eudicotyledons</taxon>
        <taxon>Gunneridae</taxon>
        <taxon>Pentapetalae</taxon>
        <taxon>asterids</taxon>
        <taxon>Cornales</taxon>
        <taxon>Nyssaceae</taxon>
        <taxon>Nyssa</taxon>
    </lineage>
</organism>
<dbReference type="InterPro" id="IPR006566">
    <property type="entry name" value="FBD"/>
</dbReference>
<evidence type="ECO:0000313" key="3">
    <source>
        <dbReference type="Proteomes" id="UP000325577"/>
    </source>
</evidence>
<dbReference type="OrthoDB" id="1298633at2759"/>
<evidence type="ECO:0000313" key="2">
    <source>
        <dbReference type="EMBL" id="KAA8529283.1"/>
    </source>
</evidence>
<dbReference type="AlphaFoldDB" id="A0A5J5AE71"/>